<dbReference type="SMART" id="SM00962">
    <property type="entry name" value="SRP54"/>
    <property type="match status" value="1"/>
</dbReference>
<feature type="binding site" evidence="10">
    <location>
        <begin position="112"/>
        <end position="119"/>
    </location>
    <ligand>
        <name>GTP</name>
        <dbReference type="ChEBI" id="CHEBI:37565"/>
    </ligand>
</feature>
<evidence type="ECO:0000256" key="3">
    <source>
        <dbReference type="ARBA" id="ARBA00022741"/>
    </source>
</evidence>
<dbReference type="GO" id="GO:0008312">
    <property type="term" value="F:7S RNA binding"/>
    <property type="evidence" value="ECO:0007669"/>
    <property type="project" value="UniProtKB-UniRule"/>
</dbReference>
<dbReference type="Gene3D" id="1.10.260.30">
    <property type="entry name" value="Signal recognition particle, SRP54 subunit, M-domain"/>
    <property type="match status" value="1"/>
</dbReference>
<dbReference type="KEGG" id="tsi:TSIB_1424"/>
<dbReference type="PANTHER" id="PTHR11564:SF5">
    <property type="entry name" value="SIGNAL RECOGNITION PARTICLE SUBUNIT SRP54"/>
    <property type="match status" value="1"/>
</dbReference>
<evidence type="ECO:0000256" key="7">
    <source>
        <dbReference type="ARBA" id="ARBA00023135"/>
    </source>
</evidence>
<accession>C6A4D0</accession>
<sequence>MYGGKMVLDKLGQSLNNALKKLARASTVDEALVRDVVRDIQRALITSDVNVRLVLDLTKKIEKRALEEKPPAGVSKKEHIVKIVYEELTNFLGKEAKPVEIKAKPTVLLTVGIQGSGKTTSVAKLSRYFQKHGYKVGVVCSDTWRPGAYQQLKQLIEPYGIEVFGNPEEKNAIKLAKEGVEYFKKKGVDVIIVDSAGRHKEEKGLIEEMRQISNTINPHEVILIIDGTIGQQAYNQALAFKEATPIGSIIVTKLDGSAKGGGALSAVVATGAPIKFIGVGEKIDDLEPFDPKRFVSRLLGLGDIQGLLEKFEELSKEVEFKEEDMEKFLKGKFNLKDMYAQLEAMKKMGPLQQILKMIPGMGYSLPDEMVRMSEVRLKKFKVIMDSMTEEELENPEIINYSRIKRIARGSGTTTKDVKELINQYNQMKKFFRSMDKRKLAKMAKRFNMGGFGI</sequence>
<keyword evidence="5 10" id="KW-0694">RNA-binding</keyword>
<feature type="binding site" evidence="10">
    <location>
        <begin position="194"/>
        <end position="198"/>
    </location>
    <ligand>
        <name>GTP</name>
        <dbReference type="ChEBI" id="CHEBI:37565"/>
    </ligand>
</feature>
<dbReference type="SMART" id="SM00382">
    <property type="entry name" value="AAA"/>
    <property type="match status" value="1"/>
</dbReference>
<proteinExistence type="inferred from homology"/>
<dbReference type="SUPFAM" id="SSF52540">
    <property type="entry name" value="P-loop containing nucleoside triphosphate hydrolases"/>
    <property type="match status" value="1"/>
</dbReference>
<evidence type="ECO:0000259" key="11">
    <source>
        <dbReference type="PROSITE" id="PS00300"/>
    </source>
</evidence>
<comment type="subunit">
    <text evidence="9 10">Part of the signal recognition particle protein translocation system, which is composed of SRP and FtsY. Archaeal SRP consists of a 7S RNA molecule of 300 nucleotides and two protein subunits: SRP54 and SRP19.</text>
</comment>
<dbReference type="InterPro" id="IPR000897">
    <property type="entry name" value="SRP54_GTPase_dom"/>
</dbReference>
<dbReference type="HOGENOM" id="CLU_009301_6_1_2"/>
<evidence type="ECO:0000256" key="2">
    <source>
        <dbReference type="ARBA" id="ARBA00022490"/>
    </source>
</evidence>
<evidence type="ECO:0000256" key="6">
    <source>
        <dbReference type="ARBA" id="ARBA00023134"/>
    </source>
</evidence>
<keyword evidence="7 10" id="KW-0733">Signal recognition particle</keyword>
<keyword evidence="6 10" id="KW-0342">GTP-binding</keyword>
<dbReference type="FunFam" id="3.40.50.300:FF:000022">
    <property type="entry name" value="Signal recognition particle 54 kDa subunit"/>
    <property type="match status" value="1"/>
</dbReference>
<evidence type="ECO:0000256" key="9">
    <source>
        <dbReference type="ARBA" id="ARBA00064051"/>
    </source>
</evidence>
<dbReference type="EC" id="3.6.5.4" evidence="10"/>
<keyword evidence="3 10" id="KW-0547">Nucleotide-binding</keyword>
<dbReference type="PANTHER" id="PTHR11564">
    <property type="entry name" value="SIGNAL RECOGNITION PARTICLE 54K PROTEIN SRP54"/>
    <property type="match status" value="1"/>
</dbReference>
<keyword evidence="13" id="KW-1185">Reference proteome</keyword>
<dbReference type="Proteomes" id="UP000009079">
    <property type="component" value="Chromosome"/>
</dbReference>
<dbReference type="GO" id="GO:0006614">
    <property type="term" value="P:SRP-dependent cotranslational protein targeting to membrane"/>
    <property type="evidence" value="ECO:0007669"/>
    <property type="project" value="InterPro"/>
</dbReference>
<gene>
    <name evidence="10" type="primary">srp54</name>
    <name evidence="12" type="ordered locus">TSIB_1424</name>
</gene>
<evidence type="ECO:0000313" key="12">
    <source>
        <dbReference type="EMBL" id="ACS90475.1"/>
    </source>
</evidence>
<dbReference type="PROSITE" id="PS00549">
    <property type="entry name" value="BACTERIOFERRITIN"/>
    <property type="match status" value="1"/>
</dbReference>
<dbReference type="EMBL" id="CP001463">
    <property type="protein sequence ID" value="ACS90475.1"/>
    <property type="molecule type" value="Genomic_DNA"/>
</dbReference>
<dbReference type="HAMAP" id="MF_00306">
    <property type="entry name" value="SRP54"/>
    <property type="match status" value="1"/>
</dbReference>
<dbReference type="InterPro" id="IPR022941">
    <property type="entry name" value="SRP54"/>
</dbReference>
<dbReference type="STRING" id="604354.TSIB_1424"/>
<comment type="similarity">
    <text evidence="1 10">Belongs to the GTP-binding SRP family. SRP54 subfamily.</text>
</comment>
<keyword evidence="4 10" id="KW-0378">Hydrolase</keyword>
<dbReference type="Pfam" id="PF02978">
    <property type="entry name" value="SRP_SPB"/>
    <property type="match status" value="1"/>
</dbReference>
<dbReference type="InterPro" id="IPR027417">
    <property type="entry name" value="P-loop_NTPase"/>
</dbReference>
<dbReference type="Gene3D" id="3.40.50.300">
    <property type="entry name" value="P-loop containing nucleotide triphosphate hydrolases"/>
    <property type="match status" value="1"/>
</dbReference>
<dbReference type="SUPFAM" id="SSF47364">
    <property type="entry name" value="Domain of the SRP/SRP receptor G-proteins"/>
    <property type="match status" value="1"/>
</dbReference>
<dbReference type="eggNOG" id="arCOG01228">
    <property type="taxonomic scope" value="Archaea"/>
</dbReference>
<comment type="catalytic activity">
    <reaction evidence="10">
        <text>GTP + H2O = GDP + phosphate + H(+)</text>
        <dbReference type="Rhea" id="RHEA:19669"/>
        <dbReference type="ChEBI" id="CHEBI:15377"/>
        <dbReference type="ChEBI" id="CHEBI:15378"/>
        <dbReference type="ChEBI" id="CHEBI:37565"/>
        <dbReference type="ChEBI" id="CHEBI:43474"/>
        <dbReference type="ChEBI" id="CHEBI:58189"/>
        <dbReference type="EC" id="3.6.5.4"/>
    </reaction>
</comment>
<dbReference type="InterPro" id="IPR036891">
    <property type="entry name" value="Signal_recog_part_SRP54_M_sf"/>
</dbReference>
<dbReference type="GO" id="GO:0005525">
    <property type="term" value="F:GTP binding"/>
    <property type="evidence" value="ECO:0007669"/>
    <property type="project" value="UniProtKB-UniRule"/>
</dbReference>
<reference evidence="12 13" key="1">
    <citation type="journal article" date="2009" name="Appl. Environ. Microbiol.">
        <title>Metabolic versatility and indigenous origin of the archaeon Thermococcus sibiricus, isolated from a siberian oil reservoir, as revealed by genome analysis.</title>
        <authorList>
            <person name="Mardanov A.V."/>
            <person name="Ravin N.V."/>
            <person name="Svetlitchnyi V.A."/>
            <person name="Beletsky A.V."/>
            <person name="Miroshnichenko M.L."/>
            <person name="Bonch-Osmolovskaya E.A."/>
            <person name="Skryabin K.G."/>
        </authorList>
    </citation>
    <scope>NUCLEOTIDE SEQUENCE [LARGE SCALE GENOMIC DNA]</scope>
    <source>
        <strain evidence="13">DSM 12597 / MM 739</strain>
    </source>
</reference>
<comment type="subcellular location">
    <subcellularLocation>
        <location evidence="10">Cytoplasm</location>
    </subcellularLocation>
    <text evidence="10">The SRP-RNC complex is targeted to the cytoplasmic membrane.</text>
</comment>
<organism evidence="12 13">
    <name type="scientific">Thermococcus sibiricus (strain DSM 12597 / MM 739)</name>
    <dbReference type="NCBI Taxonomy" id="604354"/>
    <lineage>
        <taxon>Archaea</taxon>
        <taxon>Methanobacteriati</taxon>
        <taxon>Methanobacteriota</taxon>
        <taxon>Thermococci</taxon>
        <taxon>Thermococcales</taxon>
        <taxon>Thermococcaceae</taxon>
        <taxon>Thermococcus</taxon>
    </lineage>
</organism>
<dbReference type="InterPro" id="IPR003593">
    <property type="entry name" value="AAA+_ATPase"/>
</dbReference>
<evidence type="ECO:0000256" key="8">
    <source>
        <dbReference type="ARBA" id="ARBA00023274"/>
    </source>
</evidence>
<dbReference type="PROSITE" id="PS00300">
    <property type="entry name" value="SRP54"/>
    <property type="match status" value="1"/>
</dbReference>
<dbReference type="CDD" id="cd17875">
    <property type="entry name" value="SRP54_G"/>
    <property type="match status" value="1"/>
</dbReference>
<dbReference type="GO" id="GO:0048500">
    <property type="term" value="C:signal recognition particle"/>
    <property type="evidence" value="ECO:0007669"/>
    <property type="project" value="UniProtKB-UniRule"/>
</dbReference>
<evidence type="ECO:0000256" key="5">
    <source>
        <dbReference type="ARBA" id="ARBA00022884"/>
    </source>
</evidence>
<dbReference type="SMART" id="SM00963">
    <property type="entry name" value="SRP54_N"/>
    <property type="match status" value="1"/>
</dbReference>
<dbReference type="Gene3D" id="1.20.120.140">
    <property type="entry name" value="Signal recognition particle SRP54, nucleotide-binding domain"/>
    <property type="match status" value="1"/>
</dbReference>
<dbReference type="InterPro" id="IPR013822">
    <property type="entry name" value="Signal_recog_particl_SRP54_hlx"/>
</dbReference>
<dbReference type="GO" id="GO:0003924">
    <property type="term" value="F:GTPase activity"/>
    <property type="evidence" value="ECO:0007669"/>
    <property type="project" value="UniProtKB-UniRule"/>
</dbReference>
<comment type="function">
    <text evidence="10">Involved in targeting and insertion of nascent membrane proteins into the cytoplasmic membrane. Binds to the hydrophobic signal sequence of the ribosome-nascent chain (RNC) as it emerges from the ribosomes. The SRP-RNC complex is then targeted to the cytoplasmic membrane where it interacts with the SRP receptor FtsY.</text>
</comment>
<dbReference type="AlphaFoldDB" id="C6A4D0"/>
<feature type="binding site" evidence="10">
    <location>
        <begin position="252"/>
        <end position="255"/>
    </location>
    <ligand>
        <name>GTP</name>
        <dbReference type="ChEBI" id="CHEBI:37565"/>
    </ligand>
</feature>
<keyword evidence="8 10" id="KW-0687">Ribonucleoprotein</keyword>
<dbReference type="SUPFAM" id="SSF47446">
    <property type="entry name" value="Signal peptide-binding domain"/>
    <property type="match status" value="1"/>
</dbReference>
<dbReference type="Pfam" id="PF02881">
    <property type="entry name" value="SRP54_N"/>
    <property type="match status" value="1"/>
</dbReference>
<evidence type="ECO:0000313" key="13">
    <source>
        <dbReference type="Proteomes" id="UP000009079"/>
    </source>
</evidence>
<dbReference type="Pfam" id="PF00448">
    <property type="entry name" value="SRP54"/>
    <property type="match status" value="1"/>
</dbReference>
<protein>
    <recommendedName>
        <fullName evidence="10">Signal recognition particle 54 kDa protein</fullName>
        <shortName evidence="10">SRP54</shortName>
        <ecNumber evidence="10">3.6.5.4</ecNumber>
    </recommendedName>
</protein>
<dbReference type="InterPro" id="IPR042101">
    <property type="entry name" value="SRP54_N_sf"/>
</dbReference>
<feature type="domain" description="SRP54-type proteins GTP-binding" evidence="11">
    <location>
        <begin position="273"/>
        <end position="286"/>
    </location>
</feature>
<dbReference type="InterPro" id="IPR004125">
    <property type="entry name" value="Signal_recog_particle_SRP54_M"/>
</dbReference>
<comment type="domain">
    <text evidence="10">Composed of three domains: the N-terminal N domain, which is responsible for interactions with the ribosome, the central G domain, which binds GTP, and the C-terminal M domain, which binds the RNA and the signal sequence of the RNC.</text>
</comment>
<evidence type="ECO:0000256" key="4">
    <source>
        <dbReference type="ARBA" id="ARBA00022801"/>
    </source>
</evidence>
<name>C6A4D0_THESM</name>
<dbReference type="InterPro" id="IPR036225">
    <property type="entry name" value="SRP/SRP_N"/>
</dbReference>
<keyword evidence="2 10" id="KW-0963">Cytoplasm</keyword>
<evidence type="ECO:0000256" key="10">
    <source>
        <dbReference type="HAMAP-Rule" id="MF_00306"/>
    </source>
</evidence>
<evidence type="ECO:0000256" key="1">
    <source>
        <dbReference type="ARBA" id="ARBA00005450"/>
    </source>
</evidence>